<evidence type="ECO:0000313" key="7">
    <source>
        <dbReference type="Proteomes" id="UP001479436"/>
    </source>
</evidence>
<protein>
    <submittedName>
        <fullName evidence="6">Nitrogen permease reactivator protein</fullName>
    </submittedName>
</protein>
<sequence>MPSTVPIEVVVTPCLDKNEHNSIRVYHLPSKAVVQGIEPKFLPLSHPSSSLSLDNYSTLTTYSSAHSSSSFNSEHDCSSINLTQIPSRFVFTEIKKHTASPTKKRRFAIFSQLRKVLARQKKKVFPLIDALEKRQGPSLKDCYGVFVDVIGSGNGGSVLLARKDTEEQKYAVKNFRQRFPGESEAQYYEWLSNEIFIAASVQHPHIIDIHDVVLEEGEIHQIMEYCPTDVFRIVNSGEMTMDKANKYFAQLILGLSYLHGRGFGHRDLKLENICVDTNDDIKIIDFGCAIVFRTFGREPKLVEDVCGSDPYIAPEIFDGEAYDVRKSDIWSAAIIYITMILHKFPWDIARSNDKSYKLYLEHRKTGRFFTKIPHVAATILKRMLEPNPSLRASMDEVLADDWIQSLIST</sequence>
<evidence type="ECO:0000256" key="3">
    <source>
        <dbReference type="PROSITE-ProRule" id="PRU10141"/>
    </source>
</evidence>
<evidence type="ECO:0000256" key="4">
    <source>
        <dbReference type="RuleBase" id="RU000304"/>
    </source>
</evidence>
<keyword evidence="2 3" id="KW-0067">ATP-binding</keyword>
<dbReference type="PROSITE" id="PS00108">
    <property type="entry name" value="PROTEIN_KINASE_ST"/>
    <property type="match status" value="1"/>
</dbReference>
<evidence type="ECO:0000256" key="1">
    <source>
        <dbReference type="ARBA" id="ARBA00022741"/>
    </source>
</evidence>
<dbReference type="Proteomes" id="UP001479436">
    <property type="component" value="Unassembled WGS sequence"/>
</dbReference>
<keyword evidence="4" id="KW-0723">Serine/threonine-protein kinase</keyword>
<accession>A0ABR2W8X3</accession>
<dbReference type="SUPFAM" id="SSF56112">
    <property type="entry name" value="Protein kinase-like (PK-like)"/>
    <property type="match status" value="1"/>
</dbReference>
<dbReference type="PANTHER" id="PTHR24346">
    <property type="entry name" value="MAP/MICROTUBULE AFFINITY-REGULATING KINASE"/>
    <property type="match status" value="1"/>
</dbReference>
<gene>
    <name evidence="6" type="primary">NPR1_3</name>
    <name evidence="6" type="ORF">K7432_001793</name>
</gene>
<evidence type="ECO:0000313" key="6">
    <source>
        <dbReference type="EMBL" id="KAK9727459.1"/>
    </source>
</evidence>
<keyword evidence="1 3" id="KW-0547">Nucleotide-binding</keyword>
<dbReference type="InterPro" id="IPR000719">
    <property type="entry name" value="Prot_kinase_dom"/>
</dbReference>
<feature type="binding site" evidence="3">
    <location>
        <position position="173"/>
    </location>
    <ligand>
        <name>ATP</name>
        <dbReference type="ChEBI" id="CHEBI:30616"/>
    </ligand>
</feature>
<name>A0ABR2W8X3_9FUNG</name>
<dbReference type="PANTHER" id="PTHR24346:SF30">
    <property type="entry name" value="MATERNAL EMBRYONIC LEUCINE ZIPPER KINASE"/>
    <property type="match status" value="1"/>
</dbReference>
<dbReference type="InterPro" id="IPR017441">
    <property type="entry name" value="Protein_kinase_ATP_BS"/>
</dbReference>
<comment type="similarity">
    <text evidence="4">Belongs to the protein kinase superfamily.</text>
</comment>
<reference evidence="6 7" key="1">
    <citation type="submission" date="2023-04" db="EMBL/GenBank/DDBJ databases">
        <title>Genome of Basidiobolus ranarum AG-B5.</title>
        <authorList>
            <person name="Stajich J.E."/>
            <person name="Carter-House D."/>
            <person name="Gryganskyi A."/>
        </authorList>
    </citation>
    <scope>NUCLEOTIDE SEQUENCE [LARGE SCALE GENOMIC DNA]</scope>
    <source>
        <strain evidence="6 7">AG-B5</strain>
    </source>
</reference>
<comment type="caution">
    <text evidence="6">The sequence shown here is derived from an EMBL/GenBank/DDBJ whole genome shotgun (WGS) entry which is preliminary data.</text>
</comment>
<feature type="domain" description="Protein kinase" evidence="5">
    <location>
        <begin position="144"/>
        <end position="403"/>
    </location>
</feature>
<evidence type="ECO:0000259" key="5">
    <source>
        <dbReference type="PROSITE" id="PS50011"/>
    </source>
</evidence>
<keyword evidence="4" id="KW-0808">Transferase</keyword>
<dbReference type="Gene3D" id="1.10.510.10">
    <property type="entry name" value="Transferase(Phosphotransferase) domain 1"/>
    <property type="match status" value="1"/>
</dbReference>
<dbReference type="EMBL" id="JASJQH010006919">
    <property type="protein sequence ID" value="KAK9727459.1"/>
    <property type="molecule type" value="Genomic_DNA"/>
</dbReference>
<dbReference type="Pfam" id="PF00069">
    <property type="entry name" value="Pkinase"/>
    <property type="match status" value="1"/>
</dbReference>
<dbReference type="PROSITE" id="PS50011">
    <property type="entry name" value="PROTEIN_KINASE_DOM"/>
    <property type="match status" value="1"/>
</dbReference>
<dbReference type="InterPro" id="IPR008271">
    <property type="entry name" value="Ser/Thr_kinase_AS"/>
</dbReference>
<dbReference type="InterPro" id="IPR011009">
    <property type="entry name" value="Kinase-like_dom_sf"/>
</dbReference>
<proteinExistence type="inferred from homology"/>
<dbReference type="SMART" id="SM00220">
    <property type="entry name" value="S_TKc"/>
    <property type="match status" value="1"/>
</dbReference>
<evidence type="ECO:0000256" key="2">
    <source>
        <dbReference type="ARBA" id="ARBA00022840"/>
    </source>
</evidence>
<keyword evidence="7" id="KW-1185">Reference proteome</keyword>
<keyword evidence="4" id="KW-0418">Kinase</keyword>
<organism evidence="6 7">
    <name type="scientific">Basidiobolus ranarum</name>
    <dbReference type="NCBI Taxonomy" id="34480"/>
    <lineage>
        <taxon>Eukaryota</taxon>
        <taxon>Fungi</taxon>
        <taxon>Fungi incertae sedis</taxon>
        <taxon>Zoopagomycota</taxon>
        <taxon>Entomophthoromycotina</taxon>
        <taxon>Basidiobolomycetes</taxon>
        <taxon>Basidiobolales</taxon>
        <taxon>Basidiobolaceae</taxon>
        <taxon>Basidiobolus</taxon>
    </lineage>
</organism>
<dbReference type="PROSITE" id="PS00107">
    <property type="entry name" value="PROTEIN_KINASE_ATP"/>
    <property type="match status" value="1"/>
</dbReference>